<protein>
    <submittedName>
        <fullName evidence="2">Uncharacterized protein</fullName>
    </submittedName>
</protein>
<keyword evidence="3" id="KW-1185">Reference proteome</keyword>
<evidence type="ECO:0000313" key="3">
    <source>
        <dbReference type="Proteomes" id="UP001454036"/>
    </source>
</evidence>
<comment type="caution">
    <text evidence="2">The sequence shown here is derived from an EMBL/GenBank/DDBJ whole genome shotgun (WGS) entry which is preliminary data.</text>
</comment>
<gene>
    <name evidence="2" type="ORF">LIER_20143</name>
</gene>
<organism evidence="2 3">
    <name type="scientific">Lithospermum erythrorhizon</name>
    <name type="common">Purple gromwell</name>
    <name type="synonym">Lithospermum officinale var. erythrorhizon</name>
    <dbReference type="NCBI Taxonomy" id="34254"/>
    <lineage>
        <taxon>Eukaryota</taxon>
        <taxon>Viridiplantae</taxon>
        <taxon>Streptophyta</taxon>
        <taxon>Embryophyta</taxon>
        <taxon>Tracheophyta</taxon>
        <taxon>Spermatophyta</taxon>
        <taxon>Magnoliopsida</taxon>
        <taxon>eudicotyledons</taxon>
        <taxon>Gunneridae</taxon>
        <taxon>Pentapetalae</taxon>
        <taxon>asterids</taxon>
        <taxon>lamiids</taxon>
        <taxon>Boraginales</taxon>
        <taxon>Boraginaceae</taxon>
        <taxon>Boraginoideae</taxon>
        <taxon>Lithospermeae</taxon>
        <taxon>Lithospermum</taxon>
    </lineage>
</organism>
<accession>A0AAV3QMQ5</accession>
<sequence>MELTIVANKGEGSTAPVVGPSRAKTKVKGPIDDHRIEKKVAPTPPKGFVPPTSGPKVEYGTIGPKAYDRLVMAGYDPKERKTLGEFPPEVTGDKGHSLNETQKMLQQTGHAIKSPSAGLGYIPKSPIRVLIKRVNNYHISVVEKYSTEDRKTNKQRLVFLRLGAKVKNQDLSKGGLFSTDLESRLPNPIRK</sequence>
<dbReference type="AlphaFoldDB" id="A0AAV3QMQ5"/>
<feature type="compositionally biased region" description="Basic and acidic residues" evidence="1">
    <location>
        <begin position="29"/>
        <end position="40"/>
    </location>
</feature>
<proteinExistence type="predicted"/>
<reference evidence="2 3" key="1">
    <citation type="submission" date="2024-01" db="EMBL/GenBank/DDBJ databases">
        <title>The complete chloroplast genome sequence of Lithospermum erythrorhizon: insights into the phylogenetic relationship among Boraginaceae species and the maternal lineages of purple gromwells.</title>
        <authorList>
            <person name="Okada T."/>
            <person name="Watanabe K."/>
        </authorList>
    </citation>
    <scope>NUCLEOTIDE SEQUENCE [LARGE SCALE GENOMIC DNA]</scope>
</reference>
<evidence type="ECO:0000313" key="2">
    <source>
        <dbReference type="EMBL" id="GAA0164536.1"/>
    </source>
</evidence>
<name>A0AAV3QMQ5_LITER</name>
<dbReference type="EMBL" id="BAABME010005078">
    <property type="protein sequence ID" value="GAA0164536.1"/>
    <property type="molecule type" value="Genomic_DNA"/>
</dbReference>
<feature type="region of interest" description="Disordered" evidence="1">
    <location>
        <begin position="1"/>
        <end position="56"/>
    </location>
</feature>
<evidence type="ECO:0000256" key="1">
    <source>
        <dbReference type="SAM" id="MobiDB-lite"/>
    </source>
</evidence>
<dbReference type="Proteomes" id="UP001454036">
    <property type="component" value="Unassembled WGS sequence"/>
</dbReference>